<evidence type="ECO:0000313" key="2">
    <source>
        <dbReference type="EMBL" id="CAB4288950.1"/>
    </source>
</evidence>
<evidence type="ECO:0000313" key="3">
    <source>
        <dbReference type="Proteomes" id="UP000507222"/>
    </source>
</evidence>
<proteinExistence type="predicted"/>
<gene>
    <name evidence="2" type="ORF">CURHAP_LOCUS47195</name>
</gene>
<protein>
    <submittedName>
        <fullName evidence="2">Uncharacterized protein</fullName>
    </submittedName>
</protein>
<reference evidence="2 3" key="1">
    <citation type="submission" date="2020-05" db="EMBL/GenBank/DDBJ databases">
        <authorList>
            <person name="Campoy J."/>
            <person name="Schneeberger K."/>
            <person name="Spophaly S."/>
        </authorList>
    </citation>
    <scope>NUCLEOTIDE SEQUENCE [LARGE SCALE GENOMIC DNA]</scope>
    <source>
        <strain evidence="2">PruArmRojPasFocal</strain>
    </source>
</reference>
<feature type="region of interest" description="Disordered" evidence="1">
    <location>
        <begin position="1"/>
        <end position="34"/>
    </location>
</feature>
<dbReference type="Proteomes" id="UP000507222">
    <property type="component" value="Unassembled WGS sequence"/>
</dbReference>
<feature type="region of interest" description="Disordered" evidence="1">
    <location>
        <begin position="54"/>
        <end position="97"/>
    </location>
</feature>
<sequence length="106" mass="12111">MGKTLMCGTRDPTTLHNMMNPPARNTSKIKEKRSEQKQAIIFIYKRTPRNWRSLREARSGRSRCGRSHATNPTPSPSKRVRRPLSASESGGTEEVDKDVKWLVGRF</sequence>
<dbReference type="EMBL" id="CAEKDK010000007">
    <property type="protein sequence ID" value="CAB4288950.1"/>
    <property type="molecule type" value="Genomic_DNA"/>
</dbReference>
<accession>A0A6J5VIX2</accession>
<name>A0A6J5VIX2_PRUAR</name>
<evidence type="ECO:0000256" key="1">
    <source>
        <dbReference type="SAM" id="MobiDB-lite"/>
    </source>
</evidence>
<dbReference type="AlphaFoldDB" id="A0A6J5VIX2"/>
<organism evidence="2 3">
    <name type="scientific">Prunus armeniaca</name>
    <name type="common">Apricot</name>
    <name type="synonym">Armeniaca vulgaris</name>
    <dbReference type="NCBI Taxonomy" id="36596"/>
    <lineage>
        <taxon>Eukaryota</taxon>
        <taxon>Viridiplantae</taxon>
        <taxon>Streptophyta</taxon>
        <taxon>Embryophyta</taxon>
        <taxon>Tracheophyta</taxon>
        <taxon>Spermatophyta</taxon>
        <taxon>Magnoliopsida</taxon>
        <taxon>eudicotyledons</taxon>
        <taxon>Gunneridae</taxon>
        <taxon>Pentapetalae</taxon>
        <taxon>rosids</taxon>
        <taxon>fabids</taxon>
        <taxon>Rosales</taxon>
        <taxon>Rosaceae</taxon>
        <taxon>Amygdaloideae</taxon>
        <taxon>Amygdaleae</taxon>
        <taxon>Prunus</taxon>
    </lineage>
</organism>